<dbReference type="Proteomes" id="UP000199428">
    <property type="component" value="Unassembled WGS sequence"/>
</dbReference>
<feature type="transmembrane region" description="Helical" evidence="2">
    <location>
        <begin position="66"/>
        <end position="88"/>
    </location>
</feature>
<dbReference type="CDD" id="cd16935">
    <property type="entry name" value="HATPase_AgrC-ComD-like"/>
    <property type="match status" value="1"/>
</dbReference>
<feature type="transmembrane region" description="Helical" evidence="2">
    <location>
        <begin position="100"/>
        <end position="120"/>
    </location>
</feature>
<protein>
    <submittedName>
        <fullName evidence="4">GHKL domain-containing protein</fullName>
    </submittedName>
</protein>
<dbReference type="AlphaFoldDB" id="A0A1G5RZH3"/>
<dbReference type="InterPro" id="IPR032834">
    <property type="entry name" value="NatK-like_C"/>
</dbReference>
<dbReference type="PANTHER" id="PTHR40448:SF1">
    <property type="entry name" value="TWO-COMPONENT SENSOR HISTIDINE KINASE"/>
    <property type="match status" value="1"/>
</dbReference>
<evidence type="ECO:0000256" key="2">
    <source>
        <dbReference type="SAM" id="Phobius"/>
    </source>
</evidence>
<feature type="transmembrane region" description="Helical" evidence="2">
    <location>
        <begin position="164"/>
        <end position="183"/>
    </location>
</feature>
<evidence type="ECO:0000313" key="5">
    <source>
        <dbReference type="Proteomes" id="UP000199428"/>
    </source>
</evidence>
<name>A0A1G5RZH3_PSEXY</name>
<feature type="transmembrane region" description="Helical" evidence="2">
    <location>
        <begin position="42"/>
        <end position="60"/>
    </location>
</feature>
<feature type="domain" description="Sensor histidine kinase NatK-like C-terminal" evidence="3">
    <location>
        <begin position="335"/>
        <end position="440"/>
    </location>
</feature>
<dbReference type="PANTHER" id="PTHR40448">
    <property type="entry name" value="TWO-COMPONENT SENSOR HISTIDINE KINASE"/>
    <property type="match status" value="1"/>
</dbReference>
<dbReference type="Gene3D" id="3.30.565.10">
    <property type="entry name" value="Histidine kinase-like ATPase, C-terminal domain"/>
    <property type="match status" value="1"/>
</dbReference>
<gene>
    <name evidence="4" type="ORF">SAMN02910350_01643</name>
</gene>
<feature type="transmembrane region" description="Helical" evidence="2">
    <location>
        <begin position="132"/>
        <end position="152"/>
    </location>
</feature>
<dbReference type="GO" id="GO:0042802">
    <property type="term" value="F:identical protein binding"/>
    <property type="evidence" value="ECO:0007669"/>
    <property type="project" value="TreeGrafter"/>
</dbReference>
<dbReference type="EMBL" id="FMWK01000007">
    <property type="protein sequence ID" value="SCZ79160.1"/>
    <property type="molecule type" value="Genomic_DNA"/>
</dbReference>
<organism evidence="4 5">
    <name type="scientific">Pseudobutyrivibrio xylanivorans</name>
    <dbReference type="NCBI Taxonomy" id="185007"/>
    <lineage>
        <taxon>Bacteria</taxon>
        <taxon>Bacillati</taxon>
        <taxon>Bacillota</taxon>
        <taxon>Clostridia</taxon>
        <taxon>Lachnospirales</taxon>
        <taxon>Lachnospiraceae</taxon>
        <taxon>Pseudobutyrivibrio</taxon>
    </lineage>
</organism>
<keyword evidence="2" id="KW-0472">Membrane</keyword>
<keyword evidence="1" id="KW-0175">Coiled coil</keyword>
<dbReference type="Pfam" id="PF14501">
    <property type="entry name" value="HATPase_c_5"/>
    <property type="match status" value="1"/>
</dbReference>
<keyword evidence="2" id="KW-1133">Transmembrane helix</keyword>
<feature type="coiled-coil region" evidence="1">
    <location>
        <begin position="247"/>
        <end position="274"/>
    </location>
</feature>
<sequence>MNQELIQALQVGNTPGYWYSHAYIIASIIYIFFNPKKNKESNWVLPQIPIWVILEVFMILTAGQDGILFVLVMLVIGFIIFFSISIAVEGDIKRKIYYTIRAFILGEFAGSLGWQVYYFIFSQKYISHIRIAEASTMFITYAIVFGIAFFAEKRHQKSNREFDITGRALSGIAATALATYAFSNLSYVVTNTPFTTMYNSELYMIRTGADFMGVVLLYMYHELMMESAEKVEALTIKHMLELQYSQYQASEQTIELVNQKYHDLKHQIRMLQRDMVDDERSEYLDQMMKEIRHYEAQYKTGNRILDTVLSSEAMKCQSKGIEITCVTDGYAIEFMQPMDISALFFNALDNAIEGTEKIENPKERLIYLTVDKQKSFIRIHVENTYTGKIQFRHNLPVTTKSNKNVHGYGVKSMKQIAEKYGGSIRAEAVDGWFKLYILIPIPR</sequence>
<proteinExistence type="predicted"/>
<feature type="transmembrane region" description="Helical" evidence="2">
    <location>
        <begin position="16"/>
        <end position="33"/>
    </location>
</feature>
<reference evidence="4 5" key="1">
    <citation type="submission" date="2016-10" db="EMBL/GenBank/DDBJ databases">
        <authorList>
            <person name="de Groot N.N."/>
        </authorList>
    </citation>
    <scope>NUCLEOTIDE SEQUENCE [LARGE SCALE GENOMIC DNA]</scope>
    <source>
        <strain evidence="4 5">DSM 10317</strain>
    </source>
</reference>
<evidence type="ECO:0000313" key="4">
    <source>
        <dbReference type="EMBL" id="SCZ79160.1"/>
    </source>
</evidence>
<dbReference type="InterPro" id="IPR036890">
    <property type="entry name" value="HATPase_C_sf"/>
</dbReference>
<evidence type="ECO:0000259" key="3">
    <source>
        <dbReference type="Pfam" id="PF14501"/>
    </source>
</evidence>
<evidence type="ECO:0000256" key="1">
    <source>
        <dbReference type="SAM" id="Coils"/>
    </source>
</evidence>
<keyword evidence="2" id="KW-0812">Transmembrane</keyword>
<accession>A0A1G5RZH3</accession>
<dbReference type="SUPFAM" id="SSF55874">
    <property type="entry name" value="ATPase domain of HSP90 chaperone/DNA topoisomerase II/histidine kinase"/>
    <property type="match status" value="1"/>
</dbReference>